<proteinExistence type="predicted"/>
<accession>A0AAD1XHW0</accession>
<evidence type="ECO:0000313" key="1">
    <source>
        <dbReference type="EMBL" id="CAI2373002.1"/>
    </source>
</evidence>
<name>A0AAD1XHW0_EUPCR</name>
<dbReference type="AlphaFoldDB" id="A0AAD1XHW0"/>
<dbReference type="Proteomes" id="UP001295684">
    <property type="component" value="Unassembled WGS sequence"/>
</dbReference>
<sequence length="271" mass="31456">MEGSSWLSQEDKEKVLKEVSLERSEKFILKETCIMESKFIENLYFKNYRCELESEMGYSSSRRRGTCCILEFSLDNCKEAKFLHEIKCCQSLNYSYLGFHQIKIRNMHFINEFAPLFLGKVDNLTLFSEYEPIPKIGLSNSILRWSARVLGEVLITWFNINARQFKRLMASYRHVNAIKLHYCKISVPAYVNFSKALKNTKIKSISIVGTGEHGYSDWKNNPDEFKNLVQSLASSPDLKMSIEKINIEWIGVEEDEAQEILRDNGLVSIES</sequence>
<organism evidence="1 2">
    <name type="scientific">Euplotes crassus</name>
    <dbReference type="NCBI Taxonomy" id="5936"/>
    <lineage>
        <taxon>Eukaryota</taxon>
        <taxon>Sar</taxon>
        <taxon>Alveolata</taxon>
        <taxon>Ciliophora</taxon>
        <taxon>Intramacronucleata</taxon>
        <taxon>Spirotrichea</taxon>
        <taxon>Hypotrichia</taxon>
        <taxon>Euplotida</taxon>
        <taxon>Euplotidae</taxon>
        <taxon>Moneuplotes</taxon>
    </lineage>
</organism>
<keyword evidence="2" id="KW-1185">Reference proteome</keyword>
<dbReference type="EMBL" id="CAMPGE010014325">
    <property type="protein sequence ID" value="CAI2373002.1"/>
    <property type="molecule type" value="Genomic_DNA"/>
</dbReference>
<evidence type="ECO:0000313" key="2">
    <source>
        <dbReference type="Proteomes" id="UP001295684"/>
    </source>
</evidence>
<comment type="caution">
    <text evidence="1">The sequence shown here is derived from an EMBL/GenBank/DDBJ whole genome shotgun (WGS) entry which is preliminary data.</text>
</comment>
<reference evidence="1" key="1">
    <citation type="submission" date="2023-07" db="EMBL/GenBank/DDBJ databases">
        <authorList>
            <consortium name="AG Swart"/>
            <person name="Singh M."/>
            <person name="Singh A."/>
            <person name="Seah K."/>
            <person name="Emmerich C."/>
        </authorList>
    </citation>
    <scope>NUCLEOTIDE SEQUENCE</scope>
    <source>
        <strain evidence="1">DP1</strain>
    </source>
</reference>
<gene>
    <name evidence="1" type="ORF">ECRASSUSDP1_LOCUS14339</name>
</gene>
<protein>
    <submittedName>
        <fullName evidence="1">Uncharacterized protein</fullName>
    </submittedName>
</protein>